<comment type="caution">
    <text evidence="4">The sequence shown here is derived from an EMBL/GenBank/DDBJ whole genome shotgun (WGS) entry which is preliminary data.</text>
</comment>
<feature type="compositionally biased region" description="Acidic residues" evidence="2">
    <location>
        <begin position="184"/>
        <end position="197"/>
    </location>
</feature>
<dbReference type="STRING" id="947166.A0A1D1W7Z9"/>
<feature type="region of interest" description="Disordered" evidence="2">
    <location>
        <begin position="1"/>
        <end position="37"/>
    </location>
</feature>
<dbReference type="AlphaFoldDB" id="A0A1D1W7Z9"/>
<evidence type="ECO:0000256" key="2">
    <source>
        <dbReference type="SAM" id="MobiDB-lite"/>
    </source>
</evidence>
<dbReference type="PANTHER" id="PTHR13482">
    <property type="entry name" value="MICRORNA PROCESSOR COMPLEX SUBUNIT DGCR8"/>
    <property type="match status" value="1"/>
</dbReference>
<dbReference type="GO" id="GO:0020037">
    <property type="term" value="F:heme binding"/>
    <property type="evidence" value="ECO:0007669"/>
    <property type="project" value="InterPro"/>
</dbReference>
<dbReference type="GO" id="GO:0070877">
    <property type="term" value="C:microprocessor complex"/>
    <property type="evidence" value="ECO:0007669"/>
    <property type="project" value="InterPro"/>
</dbReference>
<dbReference type="Gene3D" id="2.20.70.10">
    <property type="match status" value="1"/>
</dbReference>
<protein>
    <recommendedName>
        <fullName evidence="3">DRBM domain-containing protein</fullName>
    </recommendedName>
</protein>
<feature type="compositionally biased region" description="Basic and acidic residues" evidence="2">
    <location>
        <begin position="11"/>
        <end position="20"/>
    </location>
</feature>
<dbReference type="Gene3D" id="3.30.160.20">
    <property type="match status" value="2"/>
</dbReference>
<dbReference type="PANTHER" id="PTHR13482:SF3">
    <property type="entry name" value="MICROPROCESSOR COMPLEX SUBUNIT DGCR8"/>
    <property type="match status" value="1"/>
</dbReference>
<name>A0A1D1W7Z9_RAMVA</name>
<evidence type="ECO:0000256" key="1">
    <source>
        <dbReference type="PROSITE-ProRule" id="PRU00266"/>
    </source>
</evidence>
<reference evidence="4 5" key="1">
    <citation type="journal article" date="2016" name="Nat. Commun.">
        <title>Extremotolerant tardigrade genome and improved radiotolerance of human cultured cells by tardigrade-unique protein.</title>
        <authorList>
            <person name="Hashimoto T."/>
            <person name="Horikawa D.D."/>
            <person name="Saito Y."/>
            <person name="Kuwahara H."/>
            <person name="Kozuka-Hata H."/>
            <person name="Shin-I T."/>
            <person name="Minakuchi Y."/>
            <person name="Ohishi K."/>
            <person name="Motoyama A."/>
            <person name="Aizu T."/>
            <person name="Enomoto A."/>
            <person name="Kondo K."/>
            <person name="Tanaka S."/>
            <person name="Hara Y."/>
            <person name="Koshikawa S."/>
            <person name="Sagara H."/>
            <person name="Miura T."/>
            <person name="Yokobori S."/>
            <person name="Miyagawa K."/>
            <person name="Suzuki Y."/>
            <person name="Kubo T."/>
            <person name="Oyama M."/>
            <person name="Kohara Y."/>
            <person name="Fujiyama A."/>
            <person name="Arakawa K."/>
            <person name="Katayama T."/>
            <person name="Toyoda A."/>
            <person name="Kunieda T."/>
        </authorList>
    </citation>
    <scope>NUCLEOTIDE SEQUENCE [LARGE SCALE GENOMIC DNA]</scope>
    <source>
        <strain evidence="4 5">YOKOZUNA-1</strain>
    </source>
</reference>
<feature type="domain" description="DRBM" evidence="3">
    <location>
        <begin position="470"/>
        <end position="537"/>
    </location>
</feature>
<accession>A0A1D1W7Z9</accession>
<evidence type="ECO:0000313" key="4">
    <source>
        <dbReference type="EMBL" id="GAV09505.1"/>
    </source>
</evidence>
<organism evidence="4 5">
    <name type="scientific">Ramazzottius varieornatus</name>
    <name type="common">Water bear</name>
    <name type="synonym">Tardigrade</name>
    <dbReference type="NCBI Taxonomy" id="947166"/>
    <lineage>
        <taxon>Eukaryota</taxon>
        <taxon>Metazoa</taxon>
        <taxon>Ecdysozoa</taxon>
        <taxon>Tardigrada</taxon>
        <taxon>Eutardigrada</taxon>
        <taxon>Parachela</taxon>
        <taxon>Hypsibioidea</taxon>
        <taxon>Ramazzottiidae</taxon>
        <taxon>Ramazzottius</taxon>
    </lineage>
</organism>
<feature type="region of interest" description="Disordered" evidence="2">
    <location>
        <begin position="183"/>
        <end position="202"/>
    </location>
</feature>
<dbReference type="GO" id="GO:0070878">
    <property type="term" value="F:primary miRNA binding"/>
    <property type="evidence" value="ECO:0007669"/>
    <property type="project" value="TreeGrafter"/>
</dbReference>
<keyword evidence="1" id="KW-0694">RNA-binding</keyword>
<proteinExistence type="predicted"/>
<dbReference type="SUPFAM" id="SSF54768">
    <property type="entry name" value="dsRNA-binding domain-like"/>
    <property type="match status" value="1"/>
</dbReference>
<dbReference type="GO" id="GO:0042802">
    <property type="term" value="F:identical protein binding"/>
    <property type="evidence" value="ECO:0007669"/>
    <property type="project" value="InterPro"/>
</dbReference>
<dbReference type="SMART" id="SM00358">
    <property type="entry name" value="DSRM"/>
    <property type="match status" value="1"/>
</dbReference>
<evidence type="ECO:0000313" key="5">
    <source>
        <dbReference type="Proteomes" id="UP000186922"/>
    </source>
</evidence>
<dbReference type="Pfam" id="PF00035">
    <property type="entry name" value="dsrm"/>
    <property type="match status" value="1"/>
</dbReference>
<dbReference type="PROSITE" id="PS50137">
    <property type="entry name" value="DS_RBD"/>
    <property type="match status" value="1"/>
</dbReference>
<keyword evidence="5" id="KW-1185">Reference proteome</keyword>
<dbReference type="GO" id="GO:0003725">
    <property type="term" value="F:double-stranded RNA binding"/>
    <property type="evidence" value="ECO:0007669"/>
    <property type="project" value="TreeGrafter"/>
</dbReference>
<dbReference type="GO" id="GO:0031053">
    <property type="term" value="P:primary miRNA processing"/>
    <property type="evidence" value="ECO:0007669"/>
    <property type="project" value="InterPro"/>
</dbReference>
<dbReference type="OrthoDB" id="112668at2759"/>
<gene>
    <name evidence="4" type="primary">RvY_19037-1</name>
    <name evidence="4" type="synonym">RvY_19037.1</name>
    <name evidence="4" type="ORF">RvY_19037</name>
</gene>
<dbReference type="InterPro" id="IPR040375">
    <property type="entry name" value="DGCR8"/>
</dbReference>
<evidence type="ECO:0000259" key="3">
    <source>
        <dbReference type="PROSITE" id="PS50137"/>
    </source>
</evidence>
<dbReference type="Proteomes" id="UP000186922">
    <property type="component" value="Unassembled WGS sequence"/>
</dbReference>
<dbReference type="InterPro" id="IPR014720">
    <property type="entry name" value="dsRBD_dom"/>
</dbReference>
<sequence length="722" mass="81445">MSYNGRGCPIRQEKRQHDDVQETEPEPNKKSLLSKDFVDGSLQPLNLTSHLSRMNENCAENNRLASMPTEETVVNAVKAGQLESSSLSFEEDFLMDSEPSSSNYGPPAVGYEASYEFDSSLLNTSDYFSLETENEAQTLETSEQQASSLDASRFQLFLENEPVSDETSRPISAAKVYTCPLYSSEEEASESDQDETDEWQKDTEVISEGSEASLEDGELNEDDVDAMLEDNDGIRKKDKSEKVAPITTVEKFFIIERSNQLFEFLPEGWLKVIHQSGIPIYFHKESRICTLSRPYGLGKASLRGHRIPISAIPCLDYQRAKEEGAMKVKAATDARPADEVPGATLEGADVDVFKSAKVLTADEHIQKSLLSAAEVRQYCSKVFDFQSKIVRRFSSWKVGRGRQRLMKKIKHEETTQNQINRRTKTKTDMEEDNKAMPSTMLKNATIVTFERADKDGKMKVFHINNPTTKTSVSLLTEFVQHAKKTKPDWNFMDVPDVNAPYQCVVSVEGKEEGRGMGGSKKAAKAAAAATAIVKLAPEFKKVLEGEAMLENDEDIFRDIAIEDQRVNDITHKAGIAQPYQLLNLALTRRQGSQHQKVDFKTEVGKSGAKKNDYHMRAVAGDREYSAMIVSPERHIAKQMCAQKILQEMHPDLKYYGQLLELYGESHQRNIRKKKATQRSITDLQAKGKWGEPNWELLDKLKEEMRKIKVEAGSQRHSSIRYD</sequence>
<dbReference type="EMBL" id="BDGG01000023">
    <property type="protein sequence ID" value="GAV09505.1"/>
    <property type="molecule type" value="Genomic_DNA"/>
</dbReference>